<organism evidence="1 2">
    <name type="scientific">Caerostris darwini</name>
    <dbReference type="NCBI Taxonomy" id="1538125"/>
    <lineage>
        <taxon>Eukaryota</taxon>
        <taxon>Metazoa</taxon>
        <taxon>Ecdysozoa</taxon>
        <taxon>Arthropoda</taxon>
        <taxon>Chelicerata</taxon>
        <taxon>Arachnida</taxon>
        <taxon>Araneae</taxon>
        <taxon>Araneomorphae</taxon>
        <taxon>Entelegynae</taxon>
        <taxon>Araneoidea</taxon>
        <taxon>Araneidae</taxon>
        <taxon>Caerostris</taxon>
    </lineage>
</organism>
<gene>
    <name evidence="1" type="ORF">CDAR_174471</name>
</gene>
<reference evidence="1 2" key="1">
    <citation type="submission" date="2021-06" db="EMBL/GenBank/DDBJ databases">
        <title>Caerostris darwini draft genome.</title>
        <authorList>
            <person name="Kono N."/>
            <person name="Arakawa K."/>
        </authorList>
    </citation>
    <scope>NUCLEOTIDE SEQUENCE [LARGE SCALE GENOMIC DNA]</scope>
</reference>
<evidence type="ECO:0000313" key="1">
    <source>
        <dbReference type="EMBL" id="GIX95417.1"/>
    </source>
</evidence>
<dbReference type="Proteomes" id="UP001054837">
    <property type="component" value="Unassembled WGS sequence"/>
</dbReference>
<comment type="caution">
    <text evidence="1">The sequence shown here is derived from an EMBL/GenBank/DDBJ whole genome shotgun (WGS) entry which is preliminary data.</text>
</comment>
<dbReference type="AlphaFoldDB" id="A0AAV4PDB0"/>
<keyword evidence="2" id="KW-1185">Reference proteome</keyword>
<accession>A0AAV4PDB0</accession>
<dbReference type="EMBL" id="BPLQ01002737">
    <property type="protein sequence ID" value="GIX95417.1"/>
    <property type="molecule type" value="Genomic_DNA"/>
</dbReference>
<sequence>MDCHKRVWGEGGSSGRSFVNVSYHINVTFALSFRGREYLPSCLQEELFVIRKLFLALNCLFKKRNLFPLIKAEFLLFSYVSVISVTVKHHALICVSKNTIDNPPQKLVLFTELQNRMENPPYILRQPVLSKHVWDEQSISEMLPPSASEPLLNPIPQHLKVNLAKR</sequence>
<evidence type="ECO:0000313" key="2">
    <source>
        <dbReference type="Proteomes" id="UP001054837"/>
    </source>
</evidence>
<protein>
    <submittedName>
        <fullName evidence="1">Uncharacterized protein</fullName>
    </submittedName>
</protein>
<proteinExistence type="predicted"/>
<name>A0AAV4PDB0_9ARAC</name>